<dbReference type="PANTHER" id="PTHR36694">
    <property type="entry name" value="PASIFLORA 1, ISOFORM A-RELATED"/>
    <property type="match status" value="1"/>
</dbReference>
<dbReference type="GO" id="GO:0035159">
    <property type="term" value="P:regulation of tube length, open tracheal system"/>
    <property type="evidence" value="ECO:0007669"/>
    <property type="project" value="TreeGrafter"/>
</dbReference>
<dbReference type="GO" id="GO:0019991">
    <property type="term" value="P:septate junction assembly"/>
    <property type="evidence" value="ECO:0007669"/>
    <property type="project" value="TreeGrafter"/>
</dbReference>
<name>A0A7R8WF95_9CRUS</name>
<dbReference type="OrthoDB" id="6572371at2759"/>
<evidence type="ECO:0000313" key="1">
    <source>
        <dbReference type="EMBL" id="CAD7227839.1"/>
    </source>
</evidence>
<dbReference type="GO" id="GO:0005886">
    <property type="term" value="C:plasma membrane"/>
    <property type="evidence" value="ECO:0007669"/>
    <property type="project" value="TreeGrafter"/>
</dbReference>
<reference evidence="1" key="1">
    <citation type="submission" date="2020-11" db="EMBL/GenBank/DDBJ databases">
        <authorList>
            <person name="Tran Van P."/>
        </authorList>
    </citation>
    <scope>NUCLEOTIDE SEQUENCE</scope>
</reference>
<gene>
    <name evidence="1" type="ORF">CTOB1V02_LOCUS5734</name>
</gene>
<dbReference type="PANTHER" id="PTHR36694:SF11">
    <property type="entry name" value="LP21121P-RELATED"/>
    <property type="match status" value="1"/>
</dbReference>
<organism evidence="1">
    <name type="scientific">Cyprideis torosa</name>
    <dbReference type="NCBI Taxonomy" id="163714"/>
    <lineage>
        <taxon>Eukaryota</taxon>
        <taxon>Metazoa</taxon>
        <taxon>Ecdysozoa</taxon>
        <taxon>Arthropoda</taxon>
        <taxon>Crustacea</taxon>
        <taxon>Oligostraca</taxon>
        <taxon>Ostracoda</taxon>
        <taxon>Podocopa</taxon>
        <taxon>Podocopida</taxon>
        <taxon>Cytherocopina</taxon>
        <taxon>Cytheroidea</taxon>
        <taxon>Cytherideidae</taxon>
        <taxon>Cyprideis</taxon>
    </lineage>
</organism>
<proteinExistence type="predicted"/>
<accession>A0A7R8WF95</accession>
<sequence length="186" mass="21891">MFMNFSQETGFNMPLITGCWSPFLYYTDLKKACEAIAIYTFGISAVCIAYCGSIMGGQESSEFYSPFFETDIQYSMLISGSLTIVYFLLYIVFAFLLIRGVRRDVLGLMLPWLWWSYILFLSLIAFSIWLLWSYYIFLWVVFAFLVVLLIDAWTLYLILVVRAEYQNIKKSQEVVVYLEPDPWYMF</sequence>
<dbReference type="GO" id="GO:0060857">
    <property type="term" value="P:establishment of glial blood-brain barrier"/>
    <property type="evidence" value="ECO:0007669"/>
    <property type="project" value="TreeGrafter"/>
</dbReference>
<protein>
    <submittedName>
        <fullName evidence="1">Uncharacterized protein</fullName>
    </submittedName>
</protein>
<dbReference type="EMBL" id="OB661279">
    <property type="protein sequence ID" value="CAD7227839.1"/>
    <property type="molecule type" value="Genomic_DNA"/>
</dbReference>
<dbReference type="AlphaFoldDB" id="A0A7R8WF95"/>